<comment type="subcellular location">
    <subcellularLocation>
        <location evidence="2">Membrane</location>
        <topology evidence="2">Multi-pass membrane protein</topology>
    </subcellularLocation>
</comment>
<organism evidence="20 21">
    <name type="scientific">Magallana gigas</name>
    <name type="common">Pacific oyster</name>
    <name type="synonym">Crassostrea gigas</name>
    <dbReference type="NCBI Taxonomy" id="29159"/>
    <lineage>
        <taxon>Eukaryota</taxon>
        <taxon>Metazoa</taxon>
        <taxon>Spiralia</taxon>
        <taxon>Lophotrochozoa</taxon>
        <taxon>Mollusca</taxon>
        <taxon>Bivalvia</taxon>
        <taxon>Autobranchia</taxon>
        <taxon>Pteriomorphia</taxon>
        <taxon>Ostreida</taxon>
        <taxon>Ostreoidea</taxon>
        <taxon>Ostreidae</taxon>
        <taxon>Magallana</taxon>
    </lineage>
</organism>
<evidence type="ECO:0000256" key="5">
    <source>
        <dbReference type="ARBA" id="ARBA00022670"/>
    </source>
</evidence>
<keyword evidence="14" id="KW-0482">Metalloprotease</keyword>
<accession>A0A8W8NX98</accession>
<dbReference type="GO" id="GO:0006515">
    <property type="term" value="P:protein quality control for misfolded or incompletely synthesized proteins"/>
    <property type="evidence" value="ECO:0007669"/>
    <property type="project" value="TreeGrafter"/>
</dbReference>
<feature type="compositionally biased region" description="Basic residues" evidence="17">
    <location>
        <begin position="36"/>
        <end position="47"/>
    </location>
</feature>
<dbReference type="InterPro" id="IPR041569">
    <property type="entry name" value="AAA_lid_3"/>
</dbReference>
<evidence type="ECO:0000313" key="21">
    <source>
        <dbReference type="Proteomes" id="UP000005408"/>
    </source>
</evidence>
<dbReference type="InterPro" id="IPR003593">
    <property type="entry name" value="AAA+_ATPase"/>
</dbReference>
<dbReference type="OMA" id="PDEEANW"/>
<dbReference type="GO" id="GO:0046872">
    <property type="term" value="F:metal ion binding"/>
    <property type="evidence" value="ECO:0007669"/>
    <property type="project" value="UniProtKB-KW"/>
</dbReference>
<keyword evidence="9" id="KW-0378">Hydrolase</keyword>
<evidence type="ECO:0000256" key="10">
    <source>
        <dbReference type="ARBA" id="ARBA00022833"/>
    </source>
</evidence>
<evidence type="ECO:0000259" key="19">
    <source>
        <dbReference type="SMART" id="SM00382"/>
    </source>
</evidence>
<evidence type="ECO:0000256" key="12">
    <source>
        <dbReference type="ARBA" id="ARBA00022946"/>
    </source>
</evidence>
<dbReference type="InterPro" id="IPR003959">
    <property type="entry name" value="ATPase_AAA_core"/>
</dbReference>
<dbReference type="Gene3D" id="1.20.58.760">
    <property type="entry name" value="Peptidase M41"/>
    <property type="match status" value="1"/>
</dbReference>
<feature type="transmembrane region" description="Helical" evidence="18">
    <location>
        <begin position="240"/>
        <end position="259"/>
    </location>
</feature>
<dbReference type="OrthoDB" id="1413014at2759"/>
<comment type="similarity">
    <text evidence="3">In the C-terminal section; belongs to the peptidase M41 family.</text>
</comment>
<sequence>MFTIASVQPQVAAAIAQFSSLLNGARASSTDSISGRQRRRKQHRKSRSNKDERTNNNHANQVEQLISLLHLEDLPKNLSALELCPLTCGPSTGRLGVDSYVSSPTFFENKYGFEDTSFTRPAPVVLLPWSSEPRHLLRGHNNLWYTQNRHFYIKREGGSESGGRYNDSESLKEIKKTVENQQLLLKELFNQNSRQVSQQSKQVLNKAQIQSLEDKYQTLTAQVKTLSTNKKSKLSNVIQILSYAAAIIVLTIIITRMMGSNLMPNNNKMFTVFTKDMIKEKFNDVHGMDEAKEDMVDVVKFLQNPEAFEQVGAKIPKGILLEGPPGVGKTMLARAVAGEAGVPFISASGSEFDEIFVGVGAKRVRELFNTARHLAPCIVFIDEIDSLASKRSYGPYSPPASNQSINQLLTELDGFQKTNGIILIAATNRKDVLDPAILRPGRLDLHISVDKPDLQGREKIFKQYLSKVKRDSDINITHAALKTIGLTGADISTVVNQAALKAANEGADCVNMGHIEYAIDKLLMGAEKKTRTPDEEVNWTTAIHEAGHTIIGMETPTLQKHVYKVTIKSRNQSLGHTQYLHKTELYDMSKAQLLAELDVCMGGRVAEEIVFGTNKVTTGAHSDLKRATSLAKEMVMSYGMADSIGARVYSESDLQTLSSHMKKEIDDEINRILEESYNRTKKVLIKNKEKVTKLAEGLMKYETLDMEEIKLIVEGKEVVRT</sequence>
<feature type="domain" description="AAA+ ATPase" evidence="19">
    <location>
        <begin position="315"/>
        <end position="453"/>
    </location>
</feature>
<dbReference type="CDD" id="cd19501">
    <property type="entry name" value="RecA-like_FtsH"/>
    <property type="match status" value="1"/>
</dbReference>
<keyword evidence="7" id="KW-0479">Metal-binding</keyword>
<evidence type="ECO:0000256" key="15">
    <source>
        <dbReference type="ARBA" id="ARBA00023136"/>
    </source>
</evidence>
<dbReference type="InterPro" id="IPR000642">
    <property type="entry name" value="Peptidase_M41"/>
</dbReference>
<keyword evidence="6 18" id="KW-0812">Transmembrane</keyword>
<dbReference type="Pfam" id="PF17862">
    <property type="entry name" value="AAA_lid_3"/>
    <property type="match status" value="1"/>
</dbReference>
<dbReference type="GO" id="GO:0004176">
    <property type="term" value="F:ATP-dependent peptidase activity"/>
    <property type="evidence" value="ECO:0007669"/>
    <property type="project" value="InterPro"/>
</dbReference>
<dbReference type="SUPFAM" id="SSF52540">
    <property type="entry name" value="P-loop containing nucleoside triphosphate hydrolases"/>
    <property type="match status" value="1"/>
</dbReference>
<dbReference type="Pfam" id="PF00004">
    <property type="entry name" value="AAA"/>
    <property type="match status" value="1"/>
</dbReference>
<dbReference type="SMART" id="SM00382">
    <property type="entry name" value="AAA"/>
    <property type="match status" value="1"/>
</dbReference>
<evidence type="ECO:0000256" key="2">
    <source>
        <dbReference type="ARBA" id="ARBA00004141"/>
    </source>
</evidence>
<evidence type="ECO:0000256" key="4">
    <source>
        <dbReference type="ARBA" id="ARBA00010550"/>
    </source>
</evidence>
<evidence type="ECO:0000256" key="14">
    <source>
        <dbReference type="ARBA" id="ARBA00023049"/>
    </source>
</evidence>
<dbReference type="GO" id="GO:0005524">
    <property type="term" value="F:ATP binding"/>
    <property type="evidence" value="ECO:0007669"/>
    <property type="project" value="UniProtKB-KW"/>
</dbReference>
<dbReference type="InterPro" id="IPR037219">
    <property type="entry name" value="Peptidase_M41-like"/>
</dbReference>
<evidence type="ECO:0000256" key="8">
    <source>
        <dbReference type="ARBA" id="ARBA00022741"/>
    </source>
</evidence>
<evidence type="ECO:0000256" key="18">
    <source>
        <dbReference type="SAM" id="Phobius"/>
    </source>
</evidence>
<keyword evidence="16" id="KW-0175">Coiled coil</keyword>
<dbReference type="Gene3D" id="1.10.8.60">
    <property type="match status" value="1"/>
</dbReference>
<dbReference type="AlphaFoldDB" id="A0A8W8NX98"/>
<keyword evidence="13 18" id="KW-1133">Transmembrane helix</keyword>
<reference evidence="20" key="1">
    <citation type="submission" date="2022-08" db="UniProtKB">
        <authorList>
            <consortium name="EnsemblMetazoa"/>
        </authorList>
    </citation>
    <scope>IDENTIFICATION</scope>
    <source>
        <strain evidence="20">05x7-T-G4-1.051#20</strain>
    </source>
</reference>
<keyword evidence="8" id="KW-0547">Nucleotide-binding</keyword>
<evidence type="ECO:0000256" key="3">
    <source>
        <dbReference type="ARBA" id="ARBA00010044"/>
    </source>
</evidence>
<dbReference type="PANTHER" id="PTHR23076">
    <property type="entry name" value="METALLOPROTEASE M41 FTSH"/>
    <property type="match status" value="1"/>
</dbReference>
<keyword evidence="11" id="KW-0067">ATP-binding</keyword>
<feature type="region of interest" description="Disordered" evidence="17">
    <location>
        <begin position="27"/>
        <end position="60"/>
    </location>
</feature>
<evidence type="ECO:0000256" key="16">
    <source>
        <dbReference type="SAM" id="Coils"/>
    </source>
</evidence>
<evidence type="ECO:0000256" key="1">
    <source>
        <dbReference type="ARBA" id="ARBA00001947"/>
    </source>
</evidence>
<evidence type="ECO:0000313" key="20">
    <source>
        <dbReference type="EnsemblMetazoa" id="G7895.2:cds"/>
    </source>
</evidence>
<evidence type="ECO:0000256" key="17">
    <source>
        <dbReference type="SAM" id="MobiDB-lite"/>
    </source>
</evidence>
<dbReference type="PANTHER" id="PTHR23076:SF97">
    <property type="entry name" value="ATP-DEPENDENT ZINC METALLOPROTEASE YME1L1"/>
    <property type="match status" value="1"/>
</dbReference>
<keyword evidence="15 18" id="KW-0472">Membrane</keyword>
<proteinExistence type="inferred from homology"/>
<comment type="cofactor">
    <cofactor evidence="1">
        <name>Zn(2+)</name>
        <dbReference type="ChEBI" id="CHEBI:29105"/>
    </cofactor>
</comment>
<dbReference type="InterPro" id="IPR027417">
    <property type="entry name" value="P-loop_NTPase"/>
</dbReference>
<name>A0A8W8NX98_MAGGI</name>
<dbReference type="EnsemblMetazoa" id="G7895.2">
    <property type="protein sequence ID" value="G7895.2:cds"/>
    <property type="gene ID" value="G7895"/>
</dbReference>
<dbReference type="InterPro" id="IPR003960">
    <property type="entry name" value="ATPase_AAA_CS"/>
</dbReference>
<protein>
    <recommendedName>
        <fullName evidence="19">AAA+ ATPase domain-containing protein</fullName>
    </recommendedName>
</protein>
<evidence type="ECO:0000256" key="7">
    <source>
        <dbReference type="ARBA" id="ARBA00022723"/>
    </source>
</evidence>
<dbReference type="GO" id="GO:0005743">
    <property type="term" value="C:mitochondrial inner membrane"/>
    <property type="evidence" value="ECO:0007669"/>
    <property type="project" value="TreeGrafter"/>
</dbReference>
<dbReference type="EnsemblMetazoa" id="G7895.1">
    <property type="protein sequence ID" value="G7895.1:cds"/>
    <property type="gene ID" value="G7895"/>
</dbReference>
<dbReference type="GO" id="GO:0007005">
    <property type="term" value="P:mitochondrion organization"/>
    <property type="evidence" value="ECO:0007669"/>
    <property type="project" value="TreeGrafter"/>
</dbReference>
<dbReference type="FunFam" id="3.40.50.300:FF:000277">
    <property type="entry name" value="ATP-dependent zinc metalloprotease FtsH"/>
    <property type="match status" value="1"/>
</dbReference>
<keyword evidence="21" id="KW-1185">Reference proteome</keyword>
<comment type="similarity">
    <text evidence="4">In the N-terminal section; belongs to the AAA ATPase family.</text>
</comment>
<feature type="coiled-coil region" evidence="16">
    <location>
        <begin position="171"/>
        <end position="229"/>
    </location>
</feature>
<dbReference type="Gene3D" id="3.40.50.300">
    <property type="entry name" value="P-loop containing nucleotide triphosphate hydrolases"/>
    <property type="match status" value="1"/>
</dbReference>
<keyword evidence="10" id="KW-0862">Zinc</keyword>
<evidence type="ECO:0000256" key="11">
    <source>
        <dbReference type="ARBA" id="ARBA00022840"/>
    </source>
</evidence>
<dbReference type="GO" id="GO:0004222">
    <property type="term" value="F:metalloendopeptidase activity"/>
    <property type="evidence" value="ECO:0007669"/>
    <property type="project" value="InterPro"/>
</dbReference>
<keyword evidence="5" id="KW-0645">Protease</keyword>
<keyword evidence="12" id="KW-0809">Transit peptide</keyword>
<dbReference type="PROSITE" id="PS00674">
    <property type="entry name" value="AAA"/>
    <property type="match status" value="1"/>
</dbReference>
<dbReference type="Proteomes" id="UP000005408">
    <property type="component" value="Unassembled WGS sequence"/>
</dbReference>
<dbReference type="GO" id="GO:0016887">
    <property type="term" value="F:ATP hydrolysis activity"/>
    <property type="evidence" value="ECO:0007669"/>
    <property type="project" value="InterPro"/>
</dbReference>
<evidence type="ECO:0000256" key="9">
    <source>
        <dbReference type="ARBA" id="ARBA00022801"/>
    </source>
</evidence>
<dbReference type="SUPFAM" id="SSF140990">
    <property type="entry name" value="FtsH protease domain-like"/>
    <property type="match status" value="1"/>
</dbReference>
<dbReference type="Pfam" id="PF01434">
    <property type="entry name" value="Peptidase_M41"/>
    <property type="match status" value="1"/>
</dbReference>
<dbReference type="FunFam" id="1.10.8.60:FF:000001">
    <property type="entry name" value="ATP-dependent zinc metalloprotease FtsH"/>
    <property type="match status" value="1"/>
</dbReference>
<evidence type="ECO:0000256" key="6">
    <source>
        <dbReference type="ARBA" id="ARBA00022692"/>
    </source>
</evidence>
<evidence type="ECO:0000256" key="13">
    <source>
        <dbReference type="ARBA" id="ARBA00022989"/>
    </source>
</evidence>